<accession>A0A2K3K096</accession>
<dbReference type="Gene3D" id="1.10.110.10">
    <property type="entry name" value="Plant lipid-transfer and hydrophobic proteins"/>
    <property type="match status" value="1"/>
</dbReference>
<keyword evidence="4" id="KW-0446">Lipid-binding</keyword>
<protein>
    <recommendedName>
        <fullName evidence="4">Non-specific lipid-transfer protein</fullName>
    </recommendedName>
</protein>
<feature type="domain" description="Bifunctional inhibitor/plant lipid transfer protein/seed storage helical" evidence="6">
    <location>
        <begin position="30"/>
        <end position="105"/>
    </location>
</feature>
<reference evidence="7 9" key="2">
    <citation type="journal article" date="2017" name="Front. Plant Sci.">
        <title>Gene Classification and Mining of Molecular Markers Useful in Red Clover (Trifolium pratense) Breeding.</title>
        <authorList>
            <person name="Istvanek J."/>
            <person name="Dluhosova J."/>
            <person name="Dluhos P."/>
            <person name="Patkova L."/>
            <person name="Nedelnik J."/>
            <person name="Repkova J."/>
        </authorList>
    </citation>
    <scope>NUCLEOTIDE SEQUENCE [LARGE SCALE GENOMIC DNA]</scope>
    <source>
        <strain evidence="9">cv. Tatra</strain>
        <tissue evidence="7">Young leaves</tissue>
    </source>
</reference>
<keyword evidence="3" id="KW-1015">Disulfide bond</keyword>
<dbReference type="STRING" id="57577.A0A2K3K096"/>
<dbReference type="AlphaFoldDB" id="A0A2K3K096"/>
<evidence type="ECO:0000256" key="5">
    <source>
        <dbReference type="SAM" id="SignalP"/>
    </source>
</evidence>
<feature type="chain" id="PRO_5015082835" description="Non-specific lipid-transfer protein" evidence="5">
    <location>
        <begin position="27"/>
        <end position="111"/>
    </location>
</feature>
<dbReference type="PANTHER" id="PTHR33076">
    <property type="entry name" value="NON-SPECIFIC LIPID-TRANSFER PROTEIN 2-RELATED"/>
    <property type="match status" value="1"/>
</dbReference>
<dbReference type="SUPFAM" id="SSF47699">
    <property type="entry name" value="Bifunctional inhibitor/lipid-transfer protein/seed storage 2S albumin"/>
    <property type="match status" value="1"/>
</dbReference>
<comment type="function">
    <text evidence="4">Plant non-specific lipid-transfer proteins transfer phospholipids as well as galactolipids across membranes. May play a role in wax or cutin deposition in the cell walls of expanding epidermal cells and certain secretory tissues.</text>
</comment>
<proteinExistence type="inferred from homology"/>
<name>A0A2K3K096_TRIPR</name>
<keyword evidence="2 5" id="KW-0732">Signal</keyword>
<sequence length="111" mass="11986">MASSMHIKITCLAVICLILGIPLANATLSCDQMTTSLIPCIGYVRNPVASVPAPCCDAVRAINDADCKDLCNCFNFIMLKMPEFNDPAFSTIPNNCGLQVHYSTCFAMDCD</sequence>
<organism evidence="7 9">
    <name type="scientific">Trifolium pratense</name>
    <name type="common">Red clover</name>
    <dbReference type="NCBI Taxonomy" id="57577"/>
    <lineage>
        <taxon>Eukaryota</taxon>
        <taxon>Viridiplantae</taxon>
        <taxon>Streptophyta</taxon>
        <taxon>Embryophyta</taxon>
        <taxon>Tracheophyta</taxon>
        <taxon>Spermatophyta</taxon>
        <taxon>Magnoliopsida</taxon>
        <taxon>eudicotyledons</taxon>
        <taxon>Gunneridae</taxon>
        <taxon>Pentapetalae</taxon>
        <taxon>rosids</taxon>
        <taxon>fabids</taxon>
        <taxon>Fabales</taxon>
        <taxon>Fabaceae</taxon>
        <taxon>Papilionoideae</taxon>
        <taxon>50 kb inversion clade</taxon>
        <taxon>NPAAA clade</taxon>
        <taxon>Hologalegina</taxon>
        <taxon>IRL clade</taxon>
        <taxon>Trifolieae</taxon>
        <taxon>Trifolium</taxon>
    </lineage>
</organism>
<evidence type="ECO:0000313" key="7">
    <source>
        <dbReference type="EMBL" id="PNX59682.1"/>
    </source>
</evidence>
<gene>
    <name evidence="8" type="ORF">L195_g042192</name>
    <name evidence="7" type="ORF">L195_g051543</name>
</gene>
<comment type="caution">
    <text evidence="7">The sequence shown here is derived from an EMBL/GenBank/DDBJ whole genome shotgun (WGS) entry which is preliminary data.</text>
</comment>
<feature type="signal peptide" evidence="5">
    <location>
        <begin position="1"/>
        <end position="26"/>
    </location>
</feature>
<dbReference type="EMBL" id="ASHM01081201">
    <property type="protein sequence ID" value="PNX59682.1"/>
    <property type="molecule type" value="Genomic_DNA"/>
</dbReference>
<dbReference type="Proteomes" id="UP000236291">
    <property type="component" value="Unassembled WGS sequence"/>
</dbReference>
<evidence type="ECO:0000256" key="4">
    <source>
        <dbReference type="RuleBase" id="RU000628"/>
    </source>
</evidence>
<dbReference type="InterPro" id="IPR036312">
    <property type="entry name" value="Bifun_inhib/LTP/seed_sf"/>
</dbReference>
<keyword evidence="4" id="KW-0813">Transport</keyword>
<evidence type="ECO:0000256" key="1">
    <source>
        <dbReference type="ARBA" id="ARBA00009748"/>
    </source>
</evidence>
<dbReference type="EMBL" id="ASHM01050357">
    <property type="protein sequence ID" value="PNX86116.1"/>
    <property type="molecule type" value="Genomic_DNA"/>
</dbReference>
<evidence type="ECO:0000313" key="8">
    <source>
        <dbReference type="EMBL" id="PNX86116.1"/>
    </source>
</evidence>
<comment type="similarity">
    <text evidence="1 4">Belongs to the plant LTP family.</text>
</comment>
<dbReference type="PRINTS" id="PR00382">
    <property type="entry name" value="LIPIDTRNSFER"/>
</dbReference>
<dbReference type="InterPro" id="IPR016140">
    <property type="entry name" value="Bifunc_inhib/LTP/seed_store"/>
</dbReference>
<dbReference type="InterPro" id="IPR000528">
    <property type="entry name" value="Plant_nsLTP"/>
</dbReference>
<dbReference type="Pfam" id="PF00234">
    <property type="entry name" value="Tryp_alpha_amyl"/>
    <property type="match status" value="1"/>
</dbReference>
<evidence type="ECO:0000313" key="9">
    <source>
        <dbReference type="Proteomes" id="UP000236291"/>
    </source>
</evidence>
<dbReference type="GO" id="GO:0006869">
    <property type="term" value="P:lipid transport"/>
    <property type="evidence" value="ECO:0007669"/>
    <property type="project" value="InterPro"/>
</dbReference>
<evidence type="ECO:0000256" key="2">
    <source>
        <dbReference type="ARBA" id="ARBA00022729"/>
    </source>
</evidence>
<dbReference type="SMART" id="SM00499">
    <property type="entry name" value="AAI"/>
    <property type="match status" value="1"/>
</dbReference>
<dbReference type="GO" id="GO:0008289">
    <property type="term" value="F:lipid binding"/>
    <property type="evidence" value="ECO:0007669"/>
    <property type="project" value="UniProtKB-KW"/>
</dbReference>
<reference evidence="7 9" key="1">
    <citation type="journal article" date="2014" name="Am. J. Bot.">
        <title>Genome assembly and annotation for red clover (Trifolium pratense; Fabaceae).</title>
        <authorList>
            <person name="Istvanek J."/>
            <person name="Jaros M."/>
            <person name="Krenek A."/>
            <person name="Repkova J."/>
        </authorList>
    </citation>
    <scope>NUCLEOTIDE SEQUENCE [LARGE SCALE GENOMIC DNA]</scope>
    <source>
        <strain evidence="9">cv. Tatra</strain>
        <tissue evidence="7">Young leaves</tissue>
    </source>
</reference>
<evidence type="ECO:0000256" key="3">
    <source>
        <dbReference type="ARBA" id="ARBA00023157"/>
    </source>
</evidence>
<evidence type="ECO:0000259" key="6">
    <source>
        <dbReference type="SMART" id="SM00499"/>
    </source>
</evidence>